<dbReference type="Pfam" id="PF05368">
    <property type="entry name" value="NmrA"/>
    <property type="match status" value="1"/>
</dbReference>
<evidence type="ECO:0000259" key="4">
    <source>
        <dbReference type="Pfam" id="PF05368"/>
    </source>
</evidence>
<keyword evidence="2" id="KW-0521">NADP</keyword>
<dbReference type="PANTHER" id="PTHR42748:SF7">
    <property type="entry name" value="NMRA LIKE REDOX SENSOR 1-RELATED"/>
    <property type="match status" value="1"/>
</dbReference>
<dbReference type="InterPro" id="IPR008030">
    <property type="entry name" value="NmrA-like"/>
</dbReference>
<evidence type="ECO:0000313" key="5">
    <source>
        <dbReference type="EMBL" id="EEN65479.1"/>
    </source>
</evidence>
<dbReference type="InParanoid" id="C3Y367"/>
<dbReference type="EMBL" id="GG666482">
    <property type="protein sequence ID" value="EEN65479.1"/>
    <property type="molecule type" value="Genomic_DNA"/>
</dbReference>
<feature type="domain" description="NmrA-like" evidence="4">
    <location>
        <begin position="5"/>
        <end position="99"/>
    </location>
</feature>
<evidence type="ECO:0000256" key="1">
    <source>
        <dbReference type="ARBA" id="ARBA00006328"/>
    </source>
</evidence>
<name>C3Y367_BRAFL</name>
<evidence type="ECO:0000256" key="3">
    <source>
        <dbReference type="ARBA" id="ARBA00040296"/>
    </source>
</evidence>
<sequence>MEGAEMDAVSAADMGPAVRAIFNNRAEWLGRTVGFSGDRLTIQQHAEILSKHLAPKVFKASDMTADAFAQLGFPGADHLGNMFKFNRLHNPDRSVELTRQLHPAAKSFDTWVAENKEALLKALD</sequence>
<organism>
    <name type="scientific">Branchiostoma floridae</name>
    <name type="common">Florida lancelet</name>
    <name type="synonym">Amphioxus</name>
    <dbReference type="NCBI Taxonomy" id="7739"/>
    <lineage>
        <taxon>Eukaryota</taxon>
        <taxon>Metazoa</taxon>
        <taxon>Chordata</taxon>
        <taxon>Cephalochordata</taxon>
        <taxon>Leptocardii</taxon>
        <taxon>Amphioxiformes</taxon>
        <taxon>Branchiostomatidae</taxon>
        <taxon>Branchiostoma</taxon>
    </lineage>
</organism>
<evidence type="ECO:0000256" key="2">
    <source>
        <dbReference type="ARBA" id="ARBA00022857"/>
    </source>
</evidence>
<dbReference type="AlphaFoldDB" id="C3Y367"/>
<proteinExistence type="inferred from homology"/>
<accession>C3Y367</accession>
<comment type="similarity">
    <text evidence="1">Belongs to the NmrA-type oxidoreductase family.</text>
</comment>
<dbReference type="Gene3D" id="3.90.25.10">
    <property type="entry name" value="UDP-galactose 4-epimerase, domain 1"/>
    <property type="match status" value="1"/>
</dbReference>
<protein>
    <recommendedName>
        <fullName evidence="3">NmrA-like family domain-containing protein 1</fullName>
    </recommendedName>
</protein>
<dbReference type="Gene3D" id="3.40.50.720">
    <property type="entry name" value="NAD(P)-binding Rossmann-like Domain"/>
    <property type="match status" value="1"/>
</dbReference>
<dbReference type="PANTHER" id="PTHR42748">
    <property type="entry name" value="NITROGEN METABOLITE REPRESSION PROTEIN NMRA FAMILY MEMBER"/>
    <property type="match status" value="1"/>
</dbReference>
<dbReference type="InterPro" id="IPR036291">
    <property type="entry name" value="NAD(P)-bd_dom_sf"/>
</dbReference>
<dbReference type="STRING" id="7739.C3Y367"/>
<gene>
    <name evidence="5" type="ORF">BRAFLDRAFT_93455</name>
</gene>
<reference evidence="5" key="1">
    <citation type="journal article" date="2008" name="Nature">
        <title>The amphioxus genome and the evolution of the chordate karyotype.</title>
        <authorList>
            <consortium name="US DOE Joint Genome Institute (JGI-PGF)"/>
            <person name="Putnam N.H."/>
            <person name="Butts T."/>
            <person name="Ferrier D.E.K."/>
            <person name="Furlong R.F."/>
            <person name="Hellsten U."/>
            <person name="Kawashima T."/>
            <person name="Robinson-Rechavi M."/>
            <person name="Shoguchi E."/>
            <person name="Terry A."/>
            <person name="Yu J.-K."/>
            <person name="Benito-Gutierrez E.L."/>
            <person name="Dubchak I."/>
            <person name="Garcia-Fernandez J."/>
            <person name="Gibson-Brown J.J."/>
            <person name="Grigoriev I.V."/>
            <person name="Horton A.C."/>
            <person name="de Jong P.J."/>
            <person name="Jurka J."/>
            <person name="Kapitonov V.V."/>
            <person name="Kohara Y."/>
            <person name="Kuroki Y."/>
            <person name="Lindquist E."/>
            <person name="Lucas S."/>
            <person name="Osoegawa K."/>
            <person name="Pennacchio L.A."/>
            <person name="Salamov A.A."/>
            <person name="Satou Y."/>
            <person name="Sauka-Spengler T."/>
            <person name="Schmutz J."/>
            <person name="Shin-I T."/>
            <person name="Toyoda A."/>
            <person name="Bronner-Fraser M."/>
            <person name="Fujiyama A."/>
            <person name="Holland L.Z."/>
            <person name="Holland P.W.H."/>
            <person name="Satoh N."/>
            <person name="Rokhsar D.S."/>
        </authorList>
    </citation>
    <scope>NUCLEOTIDE SEQUENCE [LARGE SCALE GENOMIC DNA]</scope>
    <source>
        <strain evidence="5">S238N-H82</strain>
        <tissue evidence="5">Testes</tissue>
    </source>
</reference>
<dbReference type="InterPro" id="IPR051164">
    <property type="entry name" value="NmrA-like_oxidored"/>
</dbReference>
<dbReference type="SUPFAM" id="SSF51735">
    <property type="entry name" value="NAD(P)-binding Rossmann-fold domains"/>
    <property type="match status" value="1"/>
</dbReference>